<dbReference type="EMBL" id="FRBL01000005">
    <property type="protein sequence ID" value="SHL80353.1"/>
    <property type="molecule type" value="Genomic_DNA"/>
</dbReference>
<dbReference type="Gene3D" id="3.40.710.10">
    <property type="entry name" value="DD-peptidase/beta-lactamase superfamily"/>
    <property type="match status" value="1"/>
</dbReference>
<accession>A0A1M7DLW8</accession>
<evidence type="ECO:0000256" key="1">
    <source>
        <dbReference type="SAM" id="SignalP"/>
    </source>
</evidence>
<feature type="chain" id="PRO_5012522894" evidence="1">
    <location>
        <begin position="19"/>
        <end position="428"/>
    </location>
</feature>
<keyword evidence="1" id="KW-0732">Signal</keyword>
<name>A0A1M7DLW8_9BACT</name>
<dbReference type="PANTHER" id="PTHR43283:SF3">
    <property type="entry name" value="BETA-LACTAMASE FAMILY PROTEIN (AFU_ORTHOLOGUE AFUA_5G07500)"/>
    <property type="match status" value="1"/>
</dbReference>
<dbReference type="SUPFAM" id="SSF56601">
    <property type="entry name" value="beta-lactamase/transpeptidase-like"/>
    <property type="match status" value="1"/>
</dbReference>
<keyword evidence="4" id="KW-1185">Reference proteome</keyword>
<dbReference type="RefSeq" id="WP_073081519.1">
    <property type="nucleotide sequence ID" value="NZ_FRBL01000005.1"/>
</dbReference>
<proteinExistence type="predicted"/>
<reference evidence="3 4" key="1">
    <citation type="submission" date="2016-11" db="EMBL/GenBank/DDBJ databases">
        <authorList>
            <person name="Jaros S."/>
            <person name="Januszkiewicz K."/>
            <person name="Wedrychowicz H."/>
        </authorList>
    </citation>
    <scope>NUCLEOTIDE SEQUENCE [LARGE SCALE GENOMIC DNA]</scope>
    <source>
        <strain evidence="3 4">DSM 27406</strain>
    </source>
</reference>
<dbReference type="Proteomes" id="UP000184420">
    <property type="component" value="Unassembled WGS sequence"/>
</dbReference>
<dbReference type="Pfam" id="PF00144">
    <property type="entry name" value="Beta-lactamase"/>
    <property type="match status" value="1"/>
</dbReference>
<protein>
    <submittedName>
        <fullName evidence="3">CubicO group peptidase, beta-lactamase class C family</fullName>
    </submittedName>
</protein>
<dbReference type="STRING" id="1419482.SAMN05444266_10543"/>
<dbReference type="PANTHER" id="PTHR43283">
    <property type="entry name" value="BETA-LACTAMASE-RELATED"/>
    <property type="match status" value="1"/>
</dbReference>
<dbReference type="InterPro" id="IPR001466">
    <property type="entry name" value="Beta-lactam-related"/>
</dbReference>
<dbReference type="InterPro" id="IPR050789">
    <property type="entry name" value="Diverse_Enzym_Activities"/>
</dbReference>
<sequence>MKQVLFTLLLLPALHAHAQQLATAQPEAANMSASRLTRIDSLINSYIGKGYVNGATAMVIRNGKIIYNKAFGYSDMEKKIPEKTDNIFRIASQTKAITSVAAMILYEEGKFQLDEPLSKYIPEFANPQVIKAYNAADTSFTTVPATREITVRDLFTHTSGIGYAQIGGSMETAMYAKAGVIAGIGVKNLVLADKMKALGKLPLLHNPGEKWTYGMGVDVLGYLVEVLSGKSLDQFMRERIFEPLGMKDTWFYLPADKQARLVPLYSEDKQAHKLYRTSNSIMLHGTELYADYPKFKGTYFSGGGGLSSTTYDYAIFLQMMLNGGTYNGVRILSRNSVRIMTMNQTGNLKLGSDKYNNFGLGFKITSEEGSAASLMPAGAFQWGGMFATTYWADPKEKIVALIYTNVWPTTHGMMNETFKNLVYQAIND</sequence>
<dbReference type="InterPro" id="IPR012338">
    <property type="entry name" value="Beta-lactam/transpept-like"/>
</dbReference>
<evidence type="ECO:0000313" key="4">
    <source>
        <dbReference type="Proteomes" id="UP000184420"/>
    </source>
</evidence>
<organism evidence="3 4">
    <name type="scientific">Chitinophaga jiangningensis</name>
    <dbReference type="NCBI Taxonomy" id="1419482"/>
    <lineage>
        <taxon>Bacteria</taxon>
        <taxon>Pseudomonadati</taxon>
        <taxon>Bacteroidota</taxon>
        <taxon>Chitinophagia</taxon>
        <taxon>Chitinophagales</taxon>
        <taxon>Chitinophagaceae</taxon>
        <taxon>Chitinophaga</taxon>
    </lineage>
</organism>
<evidence type="ECO:0000313" key="3">
    <source>
        <dbReference type="EMBL" id="SHL80353.1"/>
    </source>
</evidence>
<evidence type="ECO:0000259" key="2">
    <source>
        <dbReference type="Pfam" id="PF00144"/>
    </source>
</evidence>
<gene>
    <name evidence="3" type="ORF">SAMN05444266_10543</name>
</gene>
<feature type="domain" description="Beta-lactamase-related" evidence="2">
    <location>
        <begin position="40"/>
        <end position="410"/>
    </location>
</feature>
<dbReference type="OrthoDB" id="1522765at2"/>
<feature type="signal peptide" evidence="1">
    <location>
        <begin position="1"/>
        <end position="18"/>
    </location>
</feature>
<dbReference type="AlphaFoldDB" id="A0A1M7DLW8"/>